<gene>
    <name evidence="2" type="ORF">MKP09_11470</name>
</gene>
<keyword evidence="3" id="KW-1185">Reference proteome</keyword>
<comment type="caution">
    <text evidence="2">The sequence shown here is derived from an EMBL/GenBank/DDBJ whole genome shotgun (WGS) entry which is preliminary data.</text>
</comment>
<name>A0ABS9SJD6_9BACT</name>
<dbReference type="InterPro" id="IPR025381">
    <property type="entry name" value="DUF4296"/>
</dbReference>
<evidence type="ECO:0000259" key="1">
    <source>
        <dbReference type="Pfam" id="PF14129"/>
    </source>
</evidence>
<dbReference type="Proteomes" id="UP001202248">
    <property type="component" value="Unassembled WGS sequence"/>
</dbReference>
<evidence type="ECO:0000313" key="2">
    <source>
        <dbReference type="EMBL" id="MCH5598483.1"/>
    </source>
</evidence>
<sequence length="90" mass="10623">MEKVLWDVAQSSEFLNGFVYYKYPEQNRVALNNAMLDKVFKIHKITKEQFDNTLEYYRKNPEKFKVIVDSITTKQKRLTDVDTASAKAIQ</sequence>
<accession>A0ABS9SJD6</accession>
<feature type="domain" description="DUF4296" evidence="1">
    <location>
        <begin position="1"/>
        <end position="77"/>
    </location>
</feature>
<dbReference type="Pfam" id="PF14129">
    <property type="entry name" value="DUF4296"/>
    <property type="match status" value="1"/>
</dbReference>
<dbReference type="EMBL" id="JAKWBL010000002">
    <property type="protein sequence ID" value="MCH5598483.1"/>
    <property type="molecule type" value="Genomic_DNA"/>
</dbReference>
<reference evidence="2 3" key="1">
    <citation type="submission" date="2022-02" db="EMBL/GenBank/DDBJ databases">
        <authorList>
            <person name="Min J."/>
        </authorList>
    </citation>
    <scope>NUCLEOTIDE SEQUENCE [LARGE SCALE GENOMIC DNA]</scope>
    <source>
        <strain evidence="2 3">GR10-1</strain>
    </source>
</reference>
<organism evidence="2 3">
    <name type="scientific">Niabella ginsengisoli</name>
    <dbReference type="NCBI Taxonomy" id="522298"/>
    <lineage>
        <taxon>Bacteria</taxon>
        <taxon>Pseudomonadati</taxon>
        <taxon>Bacteroidota</taxon>
        <taxon>Chitinophagia</taxon>
        <taxon>Chitinophagales</taxon>
        <taxon>Chitinophagaceae</taxon>
        <taxon>Niabella</taxon>
    </lineage>
</organism>
<evidence type="ECO:0000313" key="3">
    <source>
        <dbReference type="Proteomes" id="UP001202248"/>
    </source>
</evidence>
<proteinExistence type="predicted"/>
<protein>
    <submittedName>
        <fullName evidence="2">DUF4296 domain-containing protein</fullName>
    </submittedName>
</protein>